<dbReference type="PANTHER" id="PTHR11963:SF23">
    <property type="entry name" value="CYTOSOL AMINOPEPTIDASE"/>
    <property type="match status" value="1"/>
</dbReference>
<dbReference type="PANTHER" id="PTHR11963">
    <property type="entry name" value="LEUCINE AMINOPEPTIDASE-RELATED"/>
    <property type="match status" value="1"/>
</dbReference>
<reference evidence="7 8" key="1">
    <citation type="submission" date="2016-03" db="EMBL/GenBank/DDBJ databases">
        <title>Genome sequence of Providencia stuartii strain, isolated from the salivary glands of larval Lucilia sericata.</title>
        <authorList>
            <person name="Yuan Y."/>
            <person name="Zhang Y."/>
            <person name="Fu S."/>
            <person name="Crippen T.L."/>
            <person name="Visi D."/>
            <person name="Benbow M.E."/>
            <person name="Allen M."/>
            <person name="Tomberlin J.K."/>
            <person name="Sze S.-H."/>
            <person name="Tarone A.M."/>
        </authorList>
    </citation>
    <scope>NUCLEOTIDE SEQUENCE [LARGE SCALE GENOMIC DNA]</scope>
    <source>
        <strain evidence="7 8">Crippen</strain>
    </source>
</reference>
<evidence type="ECO:0000259" key="6">
    <source>
        <dbReference type="PROSITE" id="PS00631"/>
    </source>
</evidence>
<dbReference type="SUPFAM" id="SSF53187">
    <property type="entry name" value="Zn-dependent exopeptidases"/>
    <property type="match status" value="1"/>
</dbReference>
<evidence type="ECO:0000256" key="3">
    <source>
        <dbReference type="ARBA" id="ARBA00022670"/>
    </source>
</evidence>
<dbReference type="Proteomes" id="UP000179588">
    <property type="component" value="Unassembled WGS sequence"/>
</dbReference>
<organism evidence="7 8">
    <name type="scientific">Providencia stuartii</name>
    <dbReference type="NCBI Taxonomy" id="588"/>
    <lineage>
        <taxon>Bacteria</taxon>
        <taxon>Pseudomonadati</taxon>
        <taxon>Pseudomonadota</taxon>
        <taxon>Gammaproteobacteria</taxon>
        <taxon>Enterobacterales</taxon>
        <taxon>Morganellaceae</taxon>
        <taxon>Providencia</taxon>
    </lineage>
</organism>
<dbReference type="AlphaFoldDB" id="A0A1S1HWE0"/>
<evidence type="ECO:0000313" key="7">
    <source>
        <dbReference type="EMBL" id="OHT25741.1"/>
    </source>
</evidence>
<dbReference type="PROSITE" id="PS00631">
    <property type="entry name" value="CYTOSOL_AP"/>
    <property type="match status" value="1"/>
</dbReference>
<feature type="domain" description="Cytosol aminopeptidase" evidence="6">
    <location>
        <begin position="336"/>
        <end position="343"/>
    </location>
</feature>
<keyword evidence="4" id="KW-0378">Hydrolase</keyword>
<protein>
    <submittedName>
        <fullName evidence="7">Leucyl aminopeptidase</fullName>
    </submittedName>
</protein>
<keyword evidence="8" id="KW-1185">Reference proteome</keyword>
<proteinExistence type="inferred from homology"/>
<evidence type="ECO:0000256" key="5">
    <source>
        <dbReference type="ARBA" id="ARBA00023211"/>
    </source>
</evidence>
<keyword evidence="5" id="KW-0464">Manganese</keyword>
<dbReference type="PRINTS" id="PR00481">
    <property type="entry name" value="LAMNOPPTDASE"/>
</dbReference>
<dbReference type="InterPro" id="IPR000819">
    <property type="entry name" value="Peptidase_M17_C"/>
</dbReference>
<dbReference type="GO" id="GO:0030145">
    <property type="term" value="F:manganese ion binding"/>
    <property type="evidence" value="ECO:0007669"/>
    <property type="project" value="InterPro"/>
</dbReference>
<dbReference type="CDD" id="cd00433">
    <property type="entry name" value="Peptidase_M17"/>
    <property type="match status" value="1"/>
</dbReference>
<dbReference type="EMBL" id="LVIE01000002">
    <property type="protein sequence ID" value="OHT25741.1"/>
    <property type="molecule type" value="Genomic_DNA"/>
</dbReference>
<dbReference type="Pfam" id="PF00883">
    <property type="entry name" value="Peptidase_M17"/>
    <property type="match status" value="1"/>
</dbReference>
<dbReference type="GO" id="GO:0070006">
    <property type="term" value="F:metalloaminopeptidase activity"/>
    <property type="evidence" value="ECO:0007669"/>
    <property type="project" value="InterPro"/>
</dbReference>
<keyword evidence="3" id="KW-0645">Protease</keyword>
<sequence>MIKYQVISDNQALPHSLINTQVITYSNSGLLKQFGCSTALAEQLDAYAERGKVAHSQFACEPFAQISVIPTANWLSWPEGKLLVELRALLKMSSIELLLDCRLFDLQRKEHQAACQQLLILLFNHGYQLDEQQFKTTVAPSQKVTSLLLYSQSHQAEALKKLARYAFAVSKGMIDARQLADIPSDICTPEFVANTVSSVVSAYPQISVSVLDEQDIQQQGLGLLHTVGKGASNPPRMVVLRYQGAGDAAYRAYVGKGVTYDTGGYWLKSGEGMYTMKYDMCGAANVFGLLVVAAELQLPVNLVGVLMLAENMIGPDAMRPSEVATSYAGLTVEINNTDAEGRLVLADGIAYAASLAPQYIIDVATLTGAVVKALGYDLTGLMSSDQPLSTDLLQAGLDCRDEVWQLPLDQRLAGQVKSHIADLGNTPSNNAAISASAAYFLSQFCPKEVPWAHLDVSGTALWRENGYSTASGRPIPLLIQHIMNDLEK</sequence>
<evidence type="ECO:0000256" key="1">
    <source>
        <dbReference type="ARBA" id="ARBA00009528"/>
    </source>
</evidence>
<dbReference type="Gene3D" id="3.40.630.10">
    <property type="entry name" value="Zn peptidases"/>
    <property type="match status" value="1"/>
</dbReference>
<comment type="similarity">
    <text evidence="1">Belongs to the peptidase M17 family.</text>
</comment>
<dbReference type="GO" id="GO:0005737">
    <property type="term" value="C:cytoplasm"/>
    <property type="evidence" value="ECO:0007669"/>
    <property type="project" value="InterPro"/>
</dbReference>
<dbReference type="GO" id="GO:0006508">
    <property type="term" value="P:proteolysis"/>
    <property type="evidence" value="ECO:0007669"/>
    <property type="project" value="UniProtKB-KW"/>
</dbReference>
<comment type="caution">
    <text evidence="7">The sequence shown here is derived from an EMBL/GenBank/DDBJ whole genome shotgun (WGS) entry which is preliminary data.</text>
</comment>
<name>A0A1S1HWE0_PROST</name>
<dbReference type="InterPro" id="IPR011356">
    <property type="entry name" value="Leucine_aapep/pepB"/>
</dbReference>
<keyword evidence="2 7" id="KW-0031">Aminopeptidase</keyword>
<evidence type="ECO:0000256" key="4">
    <source>
        <dbReference type="ARBA" id="ARBA00022801"/>
    </source>
</evidence>
<gene>
    <name evidence="7" type="ORF">A3Q29_12120</name>
</gene>
<evidence type="ECO:0000313" key="8">
    <source>
        <dbReference type="Proteomes" id="UP000179588"/>
    </source>
</evidence>
<accession>A0A1S1HWE0</accession>
<evidence type="ECO:0000256" key="2">
    <source>
        <dbReference type="ARBA" id="ARBA00022438"/>
    </source>
</evidence>